<dbReference type="EMBL" id="LT635764">
    <property type="protein sequence ID" value="SGZ49720.1"/>
    <property type="molecule type" value="Genomic_DNA"/>
</dbReference>
<dbReference type="GO" id="GO:0050661">
    <property type="term" value="F:NADP binding"/>
    <property type="evidence" value="ECO:0007669"/>
    <property type="project" value="InterPro"/>
</dbReference>
<keyword evidence="4" id="KW-0560">Oxidoreductase</keyword>
<evidence type="ECO:0000256" key="3">
    <source>
        <dbReference type="ARBA" id="ARBA00022827"/>
    </source>
</evidence>
<dbReference type="GO" id="GO:0050660">
    <property type="term" value="F:flavin adenine dinucleotide binding"/>
    <property type="evidence" value="ECO:0007669"/>
    <property type="project" value="InterPro"/>
</dbReference>
<dbReference type="Proteomes" id="UP000182259">
    <property type="component" value="Chromosome I"/>
</dbReference>
<comment type="similarity">
    <text evidence="1">Belongs to the FAD-binding monooxygenase family.</text>
</comment>
<evidence type="ECO:0000313" key="5">
    <source>
        <dbReference type="EMBL" id="SGZ49720.1"/>
    </source>
</evidence>
<proteinExistence type="inferred from homology"/>
<keyword evidence="2" id="KW-0285">Flavoprotein</keyword>
<reference evidence="5 6" key="1">
    <citation type="submission" date="2016-10" db="EMBL/GenBank/DDBJ databases">
        <authorList>
            <person name="de Groot N.N."/>
        </authorList>
    </citation>
    <scope>NUCLEOTIDE SEQUENCE [LARGE SCALE GENOMIC DNA]</scope>
    <source>
        <strain evidence="5 6">PYCC 4715</strain>
    </source>
</reference>
<keyword evidence="3" id="KW-0274">FAD</keyword>
<gene>
    <name evidence="5" type="ORF">SAMEA4029009_CIC11G00000001042</name>
</gene>
<dbReference type="Pfam" id="PF00743">
    <property type="entry name" value="FMO-like"/>
    <property type="match status" value="1"/>
</dbReference>
<sequence length="548" mass="62083">MSTVKLTRESHVDATKYRIKHADAVKILGPNVHFPIDEKKPVISSASEVAIIGAGFGGVTASLTCKQKMKTDDFVVFEKHYNWGGTWWANTYPGCASDIPALWYSIHSELNKNWSDLRPPQYEMEEYILAVTKKHDLDKHARFGTVVSKMVWNEDEGVWILHASNVKTGQRFEHRAKILLNCQGGLVQPIQLNAPGLYDKFQGSYMHSAVWDHSVDFKDKKVIVVGNGCSAAQVIPAVMNELDAKSVTQVFRSKHWIMPPLPPFVFKLYKLLSGTRLGLILIRWLVILAAELRYPMYQGSGLFARLVRWVVTRESRKYIMLAPKKYHDLLMPDYKIGCKRLIYDYKYIPSLSSPKFDLHGSPFKEVLEKEVILQDGTRLEADIIVACTGYDVSKSFYGSYTVVGQNGILPQELWKKEGVSAYKTSMIRDCPNMFFIAGPNSATGHFSVVSAIENCCAFASRVSRPVLDGKAKSVIVKRSAYYDWFQNTQLQLQKAVFGTKFGGCVSWYTEGGINATAYPYSQLYYWITSRWFGSKDLIYQPLDLKKTV</sequence>
<dbReference type="GO" id="GO:0004499">
    <property type="term" value="F:N,N-dimethylaniline monooxygenase activity"/>
    <property type="evidence" value="ECO:0007669"/>
    <property type="project" value="InterPro"/>
</dbReference>
<organism evidence="5 6">
    <name type="scientific">Sungouiella intermedia</name>
    <dbReference type="NCBI Taxonomy" id="45354"/>
    <lineage>
        <taxon>Eukaryota</taxon>
        <taxon>Fungi</taxon>
        <taxon>Dikarya</taxon>
        <taxon>Ascomycota</taxon>
        <taxon>Saccharomycotina</taxon>
        <taxon>Pichiomycetes</taxon>
        <taxon>Metschnikowiaceae</taxon>
        <taxon>Sungouiella</taxon>
    </lineage>
</organism>
<dbReference type="AlphaFoldDB" id="A0A1L0D175"/>
<evidence type="ECO:0000256" key="4">
    <source>
        <dbReference type="ARBA" id="ARBA00023002"/>
    </source>
</evidence>
<evidence type="ECO:0000256" key="2">
    <source>
        <dbReference type="ARBA" id="ARBA00022630"/>
    </source>
</evidence>
<dbReference type="SUPFAM" id="SSF51905">
    <property type="entry name" value="FAD/NAD(P)-binding domain"/>
    <property type="match status" value="1"/>
</dbReference>
<name>A0A1L0D175_9ASCO</name>
<dbReference type="InterPro" id="IPR036188">
    <property type="entry name" value="FAD/NAD-bd_sf"/>
</dbReference>
<evidence type="ECO:0000313" key="6">
    <source>
        <dbReference type="Proteomes" id="UP000182259"/>
    </source>
</evidence>
<dbReference type="PANTHER" id="PTHR42877">
    <property type="entry name" value="L-ORNITHINE N(5)-MONOOXYGENASE-RELATED"/>
    <property type="match status" value="1"/>
</dbReference>
<protein>
    <submittedName>
        <fullName evidence="5">CIC11C00000001042</fullName>
    </submittedName>
</protein>
<accession>A0A1L0D175</accession>
<dbReference type="InterPro" id="IPR020946">
    <property type="entry name" value="Flavin_mOase-like"/>
</dbReference>
<evidence type="ECO:0000256" key="1">
    <source>
        <dbReference type="ARBA" id="ARBA00010139"/>
    </source>
</evidence>
<dbReference type="PANTHER" id="PTHR42877:SF5">
    <property type="entry name" value="L-ORNITHINE N(5)-MONOOXYGENASE-RELATED"/>
    <property type="match status" value="1"/>
</dbReference>
<dbReference type="Gene3D" id="3.50.50.60">
    <property type="entry name" value="FAD/NAD(P)-binding domain"/>
    <property type="match status" value="3"/>
</dbReference>
<dbReference type="InterPro" id="IPR051209">
    <property type="entry name" value="FAD-bind_Monooxygenase_sf"/>
</dbReference>